<protein>
    <submittedName>
        <fullName evidence="1">Uncharacterized protein</fullName>
    </submittedName>
</protein>
<reference evidence="1" key="1">
    <citation type="submission" date="2022-12" db="EMBL/GenBank/DDBJ databases">
        <title>Reference genome sequencing for broad-spectrum identification of bacterial and archaeal isolates by mass spectrometry.</title>
        <authorList>
            <person name="Sekiguchi Y."/>
            <person name="Tourlousse D.M."/>
        </authorList>
    </citation>
    <scope>NUCLEOTIDE SEQUENCE</scope>
    <source>
        <strain evidence="1">10succ1</strain>
    </source>
</reference>
<dbReference type="EMBL" id="BSDY01000014">
    <property type="protein sequence ID" value="GLI57185.1"/>
    <property type="molecule type" value="Genomic_DNA"/>
</dbReference>
<organism evidence="1 2">
    <name type="scientific">Propionigenium maris DSM 9537</name>
    <dbReference type="NCBI Taxonomy" id="1123000"/>
    <lineage>
        <taxon>Bacteria</taxon>
        <taxon>Fusobacteriati</taxon>
        <taxon>Fusobacteriota</taxon>
        <taxon>Fusobacteriia</taxon>
        <taxon>Fusobacteriales</taxon>
        <taxon>Fusobacteriaceae</taxon>
        <taxon>Propionigenium</taxon>
    </lineage>
</organism>
<evidence type="ECO:0000313" key="1">
    <source>
        <dbReference type="EMBL" id="GLI57185.1"/>
    </source>
</evidence>
<name>A0A9W6LPP8_9FUSO</name>
<dbReference type="Proteomes" id="UP001144471">
    <property type="component" value="Unassembled WGS sequence"/>
</dbReference>
<dbReference type="RefSeq" id="WP_281836669.1">
    <property type="nucleotide sequence ID" value="NZ_BSDY01000014.1"/>
</dbReference>
<sequence length="72" mass="8430">MKKLMLIGLVVVGTVTFSRDHDYQEKQIHKQLNEIEILNREGSYEGKGESALETYEEFHMELKRMERGGDSR</sequence>
<dbReference type="AlphaFoldDB" id="A0A9W6LPP8"/>
<evidence type="ECO:0000313" key="2">
    <source>
        <dbReference type="Proteomes" id="UP001144471"/>
    </source>
</evidence>
<accession>A0A9W6LPP8</accession>
<proteinExistence type="predicted"/>
<keyword evidence="2" id="KW-1185">Reference proteome</keyword>
<gene>
    <name evidence="1" type="ORF">PM10SUCC1_26990</name>
</gene>
<comment type="caution">
    <text evidence="1">The sequence shown here is derived from an EMBL/GenBank/DDBJ whole genome shotgun (WGS) entry which is preliminary data.</text>
</comment>